<comment type="caution">
    <text evidence="7">The sequence shown here is derived from an EMBL/GenBank/DDBJ whole genome shotgun (WGS) entry which is preliminary data.</text>
</comment>
<dbReference type="GO" id="GO:0005764">
    <property type="term" value="C:lysosome"/>
    <property type="evidence" value="ECO:0007669"/>
    <property type="project" value="TreeGrafter"/>
</dbReference>
<protein>
    <recommendedName>
        <fullName evidence="2">alpha-L-fucosidase</fullName>
        <ecNumber evidence="2">3.2.1.51</ecNumber>
    </recommendedName>
</protein>
<dbReference type="SMART" id="SM00812">
    <property type="entry name" value="Alpha_L_fucos"/>
    <property type="match status" value="1"/>
</dbReference>
<name>A0A5C5YLP7_9BACT</name>
<sequence length="488" mass="54081">MKTTQSHFVATGICILFVGLIGGALAQEPHAAQGESFQLEQLQRRFVDDRFGMFICYNIMSYGAKWGEDGYDCSGFNPQKLDCNQWADAAASAGMRFGLLTTKHHEGFCLWDSEFTDYDVAGSPYNKDIVRQYVDAFRAKALRIGFYYSVWDSTHGISKGTIGPKEIAFIKGQIRELLTNYGEIDYFVIDGWFWKMGHHEVPFTEIREFIRELQPECLVTDHTHLQAVYHVDIPYFEGPFGAFPAAGNAMPSALGHCSVKGNGWFWGPETPQGLKPGENAQSIVTKLKTLESRYCNFMLNCMPNRDGLLDPLYIDLLAEIGTLWKPDLDRPPLPAQNPLPVYSIPIENVAASSGDPEALIDACQHGTEHVHWISDGNMPQTITLDLGTVYKGVDAVTIVPNHRCKPSPESALEEGNVTKLNVFAGVDKAAMTLVAARSYTPDAKPRHVTFVAQPTRYIKLEILESHGSNTIIAELAVGGSKQKPLASR</sequence>
<reference evidence="7 8" key="1">
    <citation type="submission" date="2019-02" db="EMBL/GenBank/DDBJ databases">
        <title>Deep-cultivation of Planctomycetes and their phenomic and genomic characterization uncovers novel biology.</title>
        <authorList>
            <person name="Wiegand S."/>
            <person name="Jogler M."/>
            <person name="Boedeker C."/>
            <person name="Pinto D."/>
            <person name="Vollmers J."/>
            <person name="Rivas-Marin E."/>
            <person name="Kohn T."/>
            <person name="Peeters S.H."/>
            <person name="Heuer A."/>
            <person name="Rast P."/>
            <person name="Oberbeckmann S."/>
            <person name="Bunk B."/>
            <person name="Jeske O."/>
            <person name="Meyerdierks A."/>
            <person name="Storesund J.E."/>
            <person name="Kallscheuer N."/>
            <person name="Luecker S."/>
            <person name="Lage O.M."/>
            <person name="Pohl T."/>
            <person name="Merkel B.J."/>
            <person name="Hornburger P."/>
            <person name="Mueller R.-W."/>
            <person name="Bruemmer F."/>
            <person name="Labrenz M."/>
            <person name="Spormann A.M."/>
            <person name="Op Den Camp H."/>
            <person name="Overmann J."/>
            <person name="Amann R."/>
            <person name="Jetten M.S.M."/>
            <person name="Mascher T."/>
            <person name="Medema M.H."/>
            <person name="Devos D.P."/>
            <person name="Kaster A.-K."/>
            <person name="Ovreas L."/>
            <person name="Rohde M."/>
            <person name="Galperin M.Y."/>
            <person name="Jogler C."/>
        </authorList>
    </citation>
    <scope>NUCLEOTIDE SEQUENCE [LARGE SCALE GENOMIC DNA]</scope>
    <source>
        <strain evidence="7 8">CA13</strain>
    </source>
</reference>
<dbReference type="GO" id="GO:0004560">
    <property type="term" value="F:alpha-L-fucosidase activity"/>
    <property type="evidence" value="ECO:0007669"/>
    <property type="project" value="InterPro"/>
</dbReference>
<dbReference type="EMBL" id="SJPJ01000003">
    <property type="protein sequence ID" value="TWT75766.1"/>
    <property type="molecule type" value="Genomic_DNA"/>
</dbReference>
<dbReference type="InterPro" id="IPR017853">
    <property type="entry name" value="GH"/>
</dbReference>
<dbReference type="EC" id="3.2.1.51" evidence="2"/>
<proteinExistence type="inferred from homology"/>
<evidence type="ECO:0000256" key="2">
    <source>
        <dbReference type="ARBA" id="ARBA00012662"/>
    </source>
</evidence>
<evidence type="ECO:0000256" key="1">
    <source>
        <dbReference type="ARBA" id="ARBA00007951"/>
    </source>
</evidence>
<evidence type="ECO:0000259" key="6">
    <source>
        <dbReference type="Pfam" id="PF01120"/>
    </source>
</evidence>
<keyword evidence="5" id="KW-0326">Glycosidase</keyword>
<dbReference type="SUPFAM" id="SSF51445">
    <property type="entry name" value="(Trans)glycosidases"/>
    <property type="match status" value="1"/>
</dbReference>
<evidence type="ECO:0000313" key="7">
    <source>
        <dbReference type="EMBL" id="TWT75766.1"/>
    </source>
</evidence>
<dbReference type="Gene3D" id="2.60.120.260">
    <property type="entry name" value="Galactose-binding domain-like"/>
    <property type="match status" value="1"/>
</dbReference>
<dbReference type="InterPro" id="IPR000933">
    <property type="entry name" value="Glyco_hydro_29"/>
</dbReference>
<keyword evidence="4" id="KW-0378">Hydrolase</keyword>
<evidence type="ECO:0000256" key="3">
    <source>
        <dbReference type="ARBA" id="ARBA00022729"/>
    </source>
</evidence>
<dbReference type="Gene3D" id="3.20.20.80">
    <property type="entry name" value="Glycosidases"/>
    <property type="match status" value="1"/>
</dbReference>
<dbReference type="InterPro" id="IPR057739">
    <property type="entry name" value="Glyco_hydro_29_N"/>
</dbReference>
<dbReference type="SUPFAM" id="SSF49785">
    <property type="entry name" value="Galactose-binding domain-like"/>
    <property type="match status" value="1"/>
</dbReference>
<dbReference type="InterPro" id="IPR008979">
    <property type="entry name" value="Galactose-bd-like_sf"/>
</dbReference>
<dbReference type="GO" id="GO:0016139">
    <property type="term" value="P:glycoside catabolic process"/>
    <property type="evidence" value="ECO:0007669"/>
    <property type="project" value="TreeGrafter"/>
</dbReference>
<dbReference type="PANTHER" id="PTHR10030">
    <property type="entry name" value="ALPHA-L-FUCOSIDASE"/>
    <property type="match status" value="1"/>
</dbReference>
<accession>A0A5C5YLP7</accession>
<evidence type="ECO:0000256" key="4">
    <source>
        <dbReference type="ARBA" id="ARBA00022801"/>
    </source>
</evidence>
<organism evidence="7 8">
    <name type="scientific">Novipirellula herctigrandis</name>
    <dbReference type="NCBI Taxonomy" id="2527986"/>
    <lineage>
        <taxon>Bacteria</taxon>
        <taxon>Pseudomonadati</taxon>
        <taxon>Planctomycetota</taxon>
        <taxon>Planctomycetia</taxon>
        <taxon>Pirellulales</taxon>
        <taxon>Pirellulaceae</taxon>
        <taxon>Novipirellula</taxon>
    </lineage>
</organism>
<dbReference type="PANTHER" id="PTHR10030:SF37">
    <property type="entry name" value="ALPHA-L-FUCOSIDASE-RELATED"/>
    <property type="match status" value="1"/>
</dbReference>
<dbReference type="RefSeq" id="WP_419195330.1">
    <property type="nucleotide sequence ID" value="NZ_SJPJ01000003.1"/>
</dbReference>
<evidence type="ECO:0000313" key="8">
    <source>
        <dbReference type="Proteomes" id="UP000315010"/>
    </source>
</evidence>
<dbReference type="AlphaFoldDB" id="A0A5C5YLP7"/>
<dbReference type="Pfam" id="PF01120">
    <property type="entry name" value="Alpha_L_fucos"/>
    <property type="match status" value="1"/>
</dbReference>
<feature type="domain" description="Glycoside hydrolase family 29 N-terminal" evidence="6">
    <location>
        <begin position="75"/>
        <end position="322"/>
    </location>
</feature>
<keyword evidence="3" id="KW-0732">Signal</keyword>
<gene>
    <name evidence="7" type="ORF">CA13_73390</name>
</gene>
<evidence type="ECO:0000256" key="5">
    <source>
        <dbReference type="ARBA" id="ARBA00023295"/>
    </source>
</evidence>
<dbReference type="Proteomes" id="UP000315010">
    <property type="component" value="Unassembled WGS sequence"/>
</dbReference>
<comment type="similarity">
    <text evidence="1">Belongs to the glycosyl hydrolase 29 family.</text>
</comment>
<dbReference type="GO" id="GO:0006004">
    <property type="term" value="P:fucose metabolic process"/>
    <property type="evidence" value="ECO:0007669"/>
    <property type="project" value="TreeGrafter"/>
</dbReference>
<keyword evidence="8" id="KW-1185">Reference proteome</keyword>